<feature type="compositionally biased region" description="Basic and acidic residues" evidence="1">
    <location>
        <begin position="83"/>
        <end position="95"/>
    </location>
</feature>
<feature type="region of interest" description="Disordered" evidence="1">
    <location>
        <begin position="55"/>
        <end position="99"/>
    </location>
</feature>
<dbReference type="OrthoDB" id="3892913at2759"/>
<proteinExistence type="predicted"/>
<evidence type="ECO:0000256" key="1">
    <source>
        <dbReference type="SAM" id="MobiDB-lite"/>
    </source>
</evidence>
<keyword evidence="3" id="KW-1185">Reference proteome</keyword>
<dbReference type="AlphaFoldDB" id="A0A165NSC8"/>
<sequence>MPSELPWDKLKAETLRSLCRDLDLPPRLGRRDEMIKALIAVGEEGLDSVLERIDEIVPDENSASSARRAKRPRKSEPEGTLLSDRKKGMELRSGLRADGSLLKKRQKTFDGVVIETAKTDAKAPAPSAKRRRVTKSWRKRKSAAKIVTEQGEIDEDGAHDEEDVRDEEDVDIADGDGDEDAAESNARAGASASNVSYVPVSFAALADEDADRESEGADPEASQPPSVTNAYIVNGVVVNEIVNMA</sequence>
<protein>
    <submittedName>
        <fullName evidence="2">Uncharacterized protein</fullName>
    </submittedName>
</protein>
<feature type="region of interest" description="Disordered" evidence="1">
    <location>
        <begin position="115"/>
        <end position="230"/>
    </location>
</feature>
<evidence type="ECO:0000313" key="2">
    <source>
        <dbReference type="EMBL" id="KZT20038.1"/>
    </source>
</evidence>
<name>A0A165NSC8_9AGAM</name>
<feature type="compositionally biased region" description="Basic residues" evidence="1">
    <location>
        <begin position="128"/>
        <end position="143"/>
    </location>
</feature>
<reference evidence="2 3" key="1">
    <citation type="journal article" date="2016" name="Mol. Biol. Evol.">
        <title>Comparative Genomics of Early-Diverging Mushroom-Forming Fungi Provides Insights into the Origins of Lignocellulose Decay Capabilities.</title>
        <authorList>
            <person name="Nagy L.G."/>
            <person name="Riley R."/>
            <person name="Tritt A."/>
            <person name="Adam C."/>
            <person name="Daum C."/>
            <person name="Floudas D."/>
            <person name="Sun H."/>
            <person name="Yadav J.S."/>
            <person name="Pangilinan J."/>
            <person name="Larsson K.H."/>
            <person name="Matsuura K."/>
            <person name="Barry K."/>
            <person name="Labutti K."/>
            <person name="Kuo R."/>
            <person name="Ohm R.A."/>
            <person name="Bhattacharya S.S."/>
            <person name="Shirouzu T."/>
            <person name="Yoshinaga Y."/>
            <person name="Martin F.M."/>
            <person name="Grigoriev I.V."/>
            <person name="Hibbett D.S."/>
        </authorList>
    </citation>
    <scope>NUCLEOTIDE SEQUENCE [LARGE SCALE GENOMIC DNA]</scope>
    <source>
        <strain evidence="2 3">HHB14362 ss-1</strain>
    </source>
</reference>
<dbReference type="InParanoid" id="A0A165NSC8"/>
<organism evidence="2 3">
    <name type="scientific">Neolentinus lepideus HHB14362 ss-1</name>
    <dbReference type="NCBI Taxonomy" id="1314782"/>
    <lineage>
        <taxon>Eukaryota</taxon>
        <taxon>Fungi</taxon>
        <taxon>Dikarya</taxon>
        <taxon>Basidiomycota</taxon>
        <taxon>Agaricomycotina</taxon>
        <taxon>Agaricomycetes</taxon>
        <taxon>Gloeophyllales</taxon>
        <taxon>Gloeophyllaceae</taxon>
        <taxon>Neolentinus</taxon>
    </lineage>
</organism>
<evidence type="ECO:0000313" key="3">
    <source>
        <dbReference type="Proteomes" id="UP000076761"/>
    </source>
</evidence>
<feature type="compositionally biased region" description="Acidic residues" evidence="1">
    <location>
        <begin position="206"/>
        <end position="218"/>
    </location>
</feature>
<gene>
    <name evidence="2" type="ORF">NEOLEDRAFT_1141238</name>
</gene>
<accession>A0A165NSC8</accession>
<dbReference type="EMBL" id="KV425627">
    <property type="protein sequence ID" value="KZT20038.1"/>
    <property type="molecule type" value="Genomic_DNA"/>
</dbReference>
<dbReference type="Proteomes" id="UP000076761">
    <property type="component" value="Unassembled WGS sequence"/>
</dbReference>
<feature type="compositionally biased region" description="Low complexity" evidence="1">
    <location>
        <begin position="183"/>
        <end position="196"/>
    </location>
</feature>
<dbReference type="STRING" id="1314782.A0A165NSC8"/>
<feature type="compositionally biased region" description="Acidic residues" evidence="1">
    <location>
        <begin position="151"/>
        <end position="182"/>
    </location>
</feature>